<dbReference type="AlphaFoldDB" id="A0A0N5AQR4"/>
<keyword evidence="1" id="KW-1185">Reference proteome</keyword>
<sequence>MVFCRPADDLISYEIDELKDLLTASKLLKKLYSSMPKDKERRRLLDGIGTSPYSFGKTAVVSMDILRGQERRRKQNQESYKPKFFKGRVKF</sequence>
<accession>A0A0N5AQR4</accession>
<reference evidence="2" key="1">
    <citation type="submission" date="2017-02" db="UniProtKB">
        <authorList>
            <consortium name="WormBaseParasite"/>
        </authorList>
    </citation>
    <scope>IDENTIFICATION</scope>
</reference>
<name>A0A0N5AQR4_9BILA</name>
<protein>
    <submittedName>
        <fullName evidence="2">Uncharacterized protein</fullName>
    </submittedName>
</protein>
<organism evidence="1 2">
    <name type="scientific">Syphacia muris</name>
    <dbReference type="NCBI Taxonomy" id="451379"/>
    <lineage>
        <taxon>Eukaryota</taxon>
        <taxon>Metazoa</taxon>
        <taxon>Ecdysozoa</taxon>
        <taxon>Nematoda</taxon>
        <taxon>Chromadorea</taxon>
        <taxon>Rhabditida</taxon>
        <taxon>Spirurina</taxon>
        <taxon>Oxyuridomorpha</taxon>
        <taxon>Oxyuroidea</taxon>
        <taxon>Oxyuridae</taxon>
        <taxon>Syphacia</taxon>
    </lineage>
</organism>
<dbReference type="WBParaSite" id="SMUV_0000703801-mRNA-1">
    <property type="protein sequence ID" value="SMUV_0000703801-mRNA-1"/>
    <property type="gene ID" value="SMUV_0000703801"/>
</dbReference>
<dbReference type="Proteomes" id="UP000046393">
    <property type="component" value="Unplaced"/>
</dbReference>
<proteinExistence type="predicted"/>
<evidence type="ECO:0000313" key="1">
    <source>
        <dbReference type="Proteomes" id="UP000046393"/>
    </source>
</evidence>
<evidence type="ECO:0000313" key="2">
    <source>
        <dbReference type="WBParaSite" id="SMUV_0000703801-mRNA-1"/>
    </source>
</evidence>